<dbReference type="Proteomes" id="UP001454036">
    <property type="component" value="Unassembled WGS sequence"/>
</dbReference>
<keyword evidence="3" id="KW-1185">Reference proteome</keyword>
<feature type="domain" description="Reverse transcriptase Ty1/copia-type" evidence="1">
    <location>
        <begin position="1"/>
        <end position="96"/>
    </location>
</feature>
<dbReference type="InterPro" id="IPR043502">
    <property type="entry name" value="DNA/RNA_pol_sf"/>
</dbReference>
<dbReference type="EMBL" id="BAABME010000622">
    <property type="protein sequence ID" value="GAA0144267.1"/>
    <property type="molecule type" value="Genomic_DNA"/>
</dbReference>
<dbReference type="SUPFAM" id="SSF56672">
    <property type="entry name" value="DNA/RNA polymerases"/>
    <property type="match status" value="1"/>
</dbReference>
<evidence type="ECO:0000313" key="2">
    <source>
        <dbReference type="EMBL" id="GAA0144267.1"/>
    </source>
</evidence>
<dbReference type="InterPro" id="IPR013103">
    <property type="entry name" value="RVT_2"/>
</dbReference>
<sequence>MDMNNAFLYDTLDEIIYMKPPPGLSLQSDKQVCRLKKSLYRPKQASRQWNSMFTKTLKAFGYDQSSYDHCLFTKIDKKEFIALLVYVDDILVVGVEVIQNEDVIYLNQRKYVLDMLEDTGLIASKPAKIHMPTGLHLHDESSELITDVHFYRRVIGSMELFCDSQSALHLAHNPVFQERTKHIEIDCHFLRDAVLEGIIRMTHVSTTNQLVDIFTKALGRRQFEFLLCKLGILDLNAPT</sequence>
<reference evidence="2 3" key="1">
    <citation type="submission" date="2024-01" db="EMBL/GenBank/DDBJ databases">
        <title>The complete chloroplast genome sequence of Lithospermum erythrorhizon: insights into the phylogenetic relationship among Boraginaceae species and the maternal lineages of purple gromwells.</title>
        <authorList>
            <person name="Okada T."/>
            <person name="Watanabe K."/>
        </authorList>
    </citation>
    <scope>NUCLEOTIDE SEQUENCE [LARGE SCALE GENOMIC DNA]</scope>
</reference>
<dbReference type="PANTHER" id="PTHR11439">
    <property type="entry name" value="GAG-POL-RELATED RETROTRANSPOSON"/>
    <property type="match status" value="1"/>
</dbReference>
<accession>A0AAV3P2N3</accession>
<comment type="caution">
    <text evidence="2">The sequence shown here is derived from an EMBL/GenBank/DDBJ whole genome shotgun (WGS) entry which is preliminary data.</text>
</comment>
<evidence type="ECO:0000313" key="3">
    <source>
        <dbReference type="Proteomes" id="UP001454036"/>
    </source>
</evidence>
<proteinExistence type="predicted"/>
<dbReference type="Pfam" id="PF07727">
    <property type="entry name" value="RVT_2"/>
    <property type="match status" value="1"/>
</dbReference>
<gene>
    <name evidence="2" type="ORF">LIER_04760</name>
</gene>
<protein>
    <recommendedName>
        <fullName evidence="1">Reverse transcriptase Ty1/copia-type domain-containing protein</fullName>
    </recommendedName>
</protein>
<evidence type="ECO:0000259" key="1">
    <source>
        <dbReference type="Pfam" id="PF07727"/>
    </source>
</evidence>
<dbReference type="CDD" id="cd09272">
    <property type="entry name" value="RNase_HI_RT_Ty1"/>
    <property type="match status" value="1"/>
</dbReference>
<organism evidence="2 3">
    <name type="scientific">Lithospermum erythrorhizon</name>
    <name type="common">Purple gromwell</name>
    <name type="synonym">Lithospermum officinale var. erythrorhizon</name>
    <dbReference type="NCBI Taxonomy" id="34254"/>
    <lineage>
        <taxon>Eukaryota</taxon>
        <taxon>Viridiplantae</taxon>
        <taxon>Streptophyta</taxon>
        <taxon>Embryophyta</taxon>
        <taxon>Tracheophyta</taxon>
        <taxon>Spermatophyta</taxon>
        <taxon>Magnoliopsida</taxon>
        <taxon>eudicotyledons</taxon>
        <taxon>Gunneridae</taxon>
        <taxon>Pentapetalae</taxon>
        <taxon>asterids</taxon>
        <taxon>lamiids</taxon>
        <taxon>Boraginales</taxon>
        <taxon>Boraginaceae</taxon>
        <taxon>Boraginoideae</taxon>
        <taxon>Lithospermeae</taxon>
        <taxon>Lithospermum</taxon>
    </lineage>
</organism>
<name>A0AAV3P2N3_LITER</name>
<dbReference type="AlphaFoldDB" id="A0AAV3P2N3"/>
<dbReference type="PANTHER" id="PTHR11439:SF462">
    <property type="match status" value="1"/>
</dbReference>